<feature type="transmembrane region" description="Helical" evidence="2">
    <location>
        <begin position="357"/>
        <end position="377"/>
    </location>
</feature>
<keyword evidence="2" id="KW-0472">Membrane</keyword>
<name>A0A2W5TJ22_9BACT</name>
<comment type="caution">
    <text evidence="3">The sequence shown here is derived from an EMBL/GenBank/DDBJ whole genome shotgun (WGS) entry which is preliminary data.</text>
</comment>
<evidence type="ECO:0000256" key="2">
    <source>
        <dbReference type="SAM" id="Phobius"/>
    </source>
</evidence>
<feature type="region of interest" description="Disordered" evidence="1">
    <location>
        <begin position="509"/>
        <end position="536"/>
    </location>
</feature>
<feature type="compositionally biased region" description="Polar residues" evidence="1">
    <location>
        <begin position="513"/>
        <end position="536"/>
    </location>
</feature>
<dbReference type="Proteomes" id="UP000249061">
    <property type="component" value="Unassembled WGS sequence"/>
</dbReference>
<gene>
    <name evidence="3" type="ORF">DI536_14105</name>
</gene>
<keyword evidence="2" id="KW-1133">Transmembrane helix</keyword>
<keyword evidence="2" id="KW-0812">Transmembrane</keyword>
<evidence type="ECO:0008006" key="5">
    <source>
        <dbReference type="Google" id="ProtNLM"/>
    </source>
</evidence>
<organism evidence="3 4">
    <name type="scientific">Archangium gephyra</name>
    <dbReference type="NCBI Taxonomy" id="48"/>
    <lineage>
        <taxon>Bacteria</taxon>
        <taxon>Pseudomonadati</taxon>
        <taxon>Myxococcota</taxon>
        <taxon>Myxococcia</taxon>
        <taxon>Myxococcales</taxon>
        <taxon>Cystobacterineae</taxon>
        <taxon>Archangiaceae</taxon>
        <taxon>Archangium</taxon>
    </lineage>
</organism>
<accession>A0A2W5TJ22</accession>
<evidence type="ECO:0000313" key="3">
    <source>
        <dbReference type="EMBL" id="PZR12706.1"/>
    </source>
</evidence>
<evidence type="ECO:0000256" key="1">
    <source>
        <dbReference type="SAM" id="MobiDB-lite"/>
    </source>
</evidence>
<sequence length="536" mass="55482">MKYDLSVVLKAVDQATAPVRALSVQIQRLTAPLKNVKVFDQFKELGKAVNFGGIQQALGGVKDAVGGVGSAAFGLITKLTAIGLIGGTAFAGFIRSAEAAGSRLDDNANRAGVAVDWYAQTEYAAKKAGLGNEEFAAGLDSLTKNMGAMHAGKGGKFLAFLNDISPAFAAQMKGAKSTSEAFGLLTKSLSQVTDPARRAILSEKAFGNLKFGAWLGEGTDALDRQRRLFEYLAGPQAEFARAAGVLGDAFDDLGTAVSGTAQSIAGTFFPVMKRLSELVTGFIVKNRDAFKQLAKNAAAAIQRWVDSGGFERLVESLTTIASLIARVVDWLGPMGTAFAAVGVMALPLVASLGSLGVALVGLAVQLPALILAAPAFAAALSTIAASAATALLAILPFAAAAAGLALAGIAVYENWADIKDLFANLGETLAITWRDGIKPMLEGLSFLRNMVPGGPAAWEAGMALGDRLAGPQQGVGNIAASVASYREATSPIAPVQTEARVTVDFANMPRGTRVSTDPTNSQPVDLSMGWQTWDPS</sequence>
<proteinExistence type="predicted"/>
<dbReference type="AlphaFoldDB" id="A0A2W5TJ22"/>
<feature type="transmembrane region" description="Helical" evidence="2">
    <location>
        <begin position="330"/>
        <end position="350"/>
    </location>
</feature>
<evidence type="ECO:0000313" key="4">
    <source>
        <dbReference type="Proteomes" id="UP000249061"/>
    </source>
</evidence>
<protein>
    <recommendedName>
        <fullName evidence="5">Phage tail tape measure protein</fullName>
    </recommendedName>
</protein>
<feature type="transmembrane region" description="Helical" evidence="2">
    <location>
        <begin position="383"/>
        <end position="412"/>
    </location>
</feature>
<reference evidence="3 4" key="1">
    <citation type="submission" date="2017-08" db="EMBL/GenBank/DDBJ databases">
        <title>Infants hospitalized years apart are colonized by the same room-sourced microbial strains.</title>
        <authorList>
            <person name="Brooks B."/>
            <person name="Olm M.R."/>
            <person name="Firek B.A."/>
            <person name="Baker R."/>
            <person name="Thomas B.C."/>
            <person name="Morowitz M.J."/>
            <person name="Banfield J.F."/>
        </authorList>
    </citation>
    <scope>NUCLEOTIDE SEQUENCE [LARGE SCALE GENOMIC DNA]</scope>
    <source>
        <strain evidence="3">S2_003_000_R2_14</strain>
    </source>
</reference>
<dbReference type="EMBL" id="QFQP01000011">
    <property type="protein sequence ID" value="PZR12706.1"/>
    <property type="molecule type" value="Genomic_DNA"/>
</dbReference>